<dbReference type="EMBL" id="BKAD01000049">
    <property type="protein sequence ID" value="GEP32128.1"/>
    <property type="molecule type" value="Genomic_DNA"/>
</dbReference>
<accession>A0A512LCB0</accession>
<sequence>MIDGANSDVGELFKASGKQAQDDALAAIRIAVDHGEASLSHGRAAVAVSPVRLADSNATASDKYTRRPRKRTDMAIVRLRHRLQQKLKRDS</sequence>
<proteinExistence type="predicted"/>
<protein>
    <submittedName>
        <fullName evidence="1">Uncharacterized protein</fullName>
    </submittedName>
</protein>
<dbReference type="AlphaFoldDB" id="A0A512LCB0"/>
<keyword evidence="2" id="KW-1185">Reference proteome</keyword>
<dbReference type="Proteomes" id="UP000321337">
    <property type="component" value="Unassembled WGS sequence"/>
</dbReference>
<evidence type="ECO:0000313" key="1">
    <source>
        <dbReference type="EMBL" id="GEP32128.1"/>
    </source>
</evidence>
<evidence type="ECO:0000313" key="2">
    <source>
        <dbReference type="Proteomes" id="UP000321337"/>
    </source>
</evidence>
<name>A0A512LCB0_9PROT</name>
<comment type="caution">
    <text evidence="1">The sequence shown here is derived from an EMBL/GenBank/DDBJ whole genome shotgun (WGS) entry which is preliminary data.</text>
</comment>
<organism evidence="1 2">
    <name type="scientific">Sulfuriferula plumbiphila</name>
    <dbReference type="NCBI Taxonomy" id="171865"/>
    <lineage>
        <taxon>Bacteria</taxon>
        <taxon>Pseudomonadati</taxon>
        <taxon>Pseudomonadota</taxon>
        <taxon>Betaproteobacteria</taxon>
        <taxon>Nitrosomonadales</taxon>
        <taxon>Sulfuricellaceae</taxon>
        <taxon>Sulfuriferula</taxon>
    </lineage>
</organism>
<gene>
    <name evidence="1" type="ORF">TPL01_32660</name>
</gene>
<reference evidence="1 2" key="1">
    <citation type="submission" date="2019-07" db="EMBL/GenBank/DDBJ databases">
        <title>Whole genome shotgun sequence of Thiobacillus plumbophilus NBRC 107929.</title>
        <authorList>
            <person name="Hosoyama A."/>
            <person name="Uohara A."/>
            <person name="Ohji S."/>
            <person name="Ichikawa N."/>
        </authorList>
    </citation>
    <scope>NUCLEOTIDE SEQUENCE [LARGE SCALE GENOMIC DNA]</scope>
    <source>
        <strain evidence="1 2">NBRC 107929</strain>
    </source>
</reference>